<keyword evidence="10" id="KW-1185">Reference proteome</keyword>
<dbReference type="Gene3D" id="3.40.50.1010">
    <property type="entry name" value="5'-nuclease"/>
    <property type="match status" value="1"/>
</dbReference>
<dbReference type="InterPro" id="IPR050556">
    <property type="entry name" value="Type_II_TA_system_RNase"/>
</dbReference>
<sequence length="183" mass="20536">MTSTPDAYLLDTSVASIAWDGGNKDHALIRGRLSALGESTIAVCAISIGEVAYGLNITDGADPSRHQAVRDAMETYFVWPVDKDTSQYYSVLRGELFRRYAPRDMRGRIKAKRPEELRDTTSARELGIQENDLWIVSVAVQYDLRLVTRDERLKRILEIAQAKYGYDRYEIWAVSASTPTGAS</sequence>
<gene>
    <name evidence="9" type="ORF">EYB53_018945</name>
</gene>
<keyword evidence="3" id="KW-0540">Nuclease</keyword>
<evidence type="ECO:0000256" key="4">
    <source>
        <dbReference type="ARBA" id="ARBA00022723"/>
    </source>
</evidence>
<evidence type="ECO:0000256" key="2">
    <source>
        <dbReference type="ARBA" id="ARBA00022649"/>
    </source>
</evidence>
<comment type="caution">
    <text evidence="9">The sequence shown here is derived from an EMBL/GenBank/DDBJ whole genome shotgun (WGS) entry which is preliminary data.</text>
</comment>
<evidence type="ECO:0000313" key="9">
    <source>
        <dbReference type="EMBL" id="MBP1467800.1"/>
    </source>
</evidence>
<dbReference type="InterPro" id="IPR029060">
    <property type="entry name" value="PIN-like_dom_sf"/>
</dbReference>
<dbReference type="InterPro" id="IPR002716">
    <property type="entry name" value="PIN_dom"/>
</dbReference>
<dbReference type="Proteomes" id="UP001193081">
    <property type="component" value="Unassembled WGS sequence"/>
</dbReference>
<dbReference type="SUPFAM" id="SSF88723">
    <property type="entry name" value="PIN domain-like"/>
    <property type="match status" value="1"/>
</dbReference>
<accession>A0ABS4DED9</accession>
<dbReference type="Pfam" id="PF01850">
    <property type="entry name" value="PIN"/>
    <property type="match status" value="1"/>
</dbReference>
<comment type="similarity">
    <text evidence="7">Belongs to the PINc/VapC protein family.</text>
</comment>
<keyword evidence="2" id="KW-1277">Toxin-antitoxin system</keyword>
<keyword evidence="5" id="KW-0378">Hydrolase</keyword>
<evidence type="ECO:0000313" key="10">
    <source>
        <dbReference type="Proteomes" id="UP001193081"/>
    </source>
</evidence>
<proteinExistence type="inferred from homology"/>
<dbReference type="RefSeq" id="WP_167857478.1">
    <property type="nucleotide sequence ID" value="NZ_SIJK02000043.1"/>
</dbReference>
<feature type="domain" description="PIN" evidence="8">
    <location>
        <begin position="8"/>
        <end position="156"/>
    </location>
</feature>
<evidence type="ECO:0000256" key="1">
    <source>
        <dbReference type="ARBA" id="ARBA00001946"/>
    </source>
</evidence>
<name>A0ABS4DED9_9CHLR</name>
<keyword evidence="4" id="KW-0479">Metal-binding</keyword>
<dbReference type="PANTHER" id="PTHR33653:SF1">
    <property type="entry name" value="RIBONUCLEASE VAPC2"/>
    <property type="match status" value="1"/>
</dbReference>
<keyword evidence="6" id="KW-0460">Magnesium</keyword>
<reference evidence="9 10" key="1">
    <citation type="submission" date="2021-03" db="EMBL/GenBank/DDBJ databases">
        <authorList>
            <person name="Grouzdev D.S."/>
        </authorList>
    </citation>
    <scope>NUCLEOTIDE SEQUENCE [LARGE SCALE GENOMIC DNA]</scope>
    <source>
        <strain evidence="9 10">M50-1</strain>
    </source>
</reference>
<evidence type="ECO:0000256" key="7">
    <source>
        <dbReference type="ARBA" id="ARBA00038093"/>
    </source>
</evidence>
<dbReference type="EMBL" id="SIJK02000043">
    <property type="protein sequence ID" value="MBP1467800.1"/>
    <property type="molecule type" value="Genomic_DNA"/>
</dbReference>
<evidence type="ECO:0000256" key="3">
    <source>
        <dbReference type="ARBA" id="ARBA00022722"/>
    </source>
</evidence>
<evidence type="ECO:0000256" key="5">
    <source>
        <dbReference type="ARBA" id="ARBA00022801"/>
    </source>
</evidence>
<dbReference type="PANTHER" id="PTHR33653">
    <property type="entry name" value="RIBONUCLEASE VAPC2"/>
    <property type="match status" value="1"/>
</dbReference>
<evidence type="ECO:0000256" key="6">
    <source>
        <dbReference type="ARBA" id="ARBA00022842"/>
    </source>
</evidence>
<comment type="cofactor">
    <cofactor evidence="1">
        <name>Mg(2+)</name>
        <dbReference type="ChEBI" id="CHEBI:18420"/>
    </cofactor>
</comment>
<protein>
    <submittedName>
        <fullName evidence="9">Type II toxin-antitoxin system VapC family toxin</fullName>
    </submittedName>
</protein>
<dbReference type="CDD" id="cd09881">
    <property type="entry name" value="PIN_VapC4-5_FitB-like"/>
    <property type="match status" value="1"/>
</dbReference>
<evidence type="ECO:0000259" key="8">
    <source>
        <dbReference type="Pfam" id="PF01850"/>
    </source>
</evidence>
<organism evidence="9 10">
    <name type="scientific">Candidatus Chloroploca mongolica</name>
    <dbReference type="NCBI Taxonomy" id="2528176"/>
    <lineage>
        <taxon>Bacteria</taxon>
        <taxon>Bacillati</taxon>
        <taxon>Chloroflexota</taxon>
        <taxon>Chloroflexia</taxon>
        <taxon>Chloroflexales</taxon>
        <taxon>Chloroflexineae</taxon>
        <taxon>Oscillochloridaceae</taxon>
        <taxon>Candidatus Chloroploca</taxon>
    </lineage>
</organism>